<evidence type="ECO:0000313" key="5">
    <source>
        <dbReference type="EMBL" id="RKN26432.1"/>
    </source>
</evidence>
<dbReference type="PROSITE" id="PS00012">
    <property type="entry name" value="PHOSPHOPANTETHEINE"/>
    <property type="match status" value="1"/>
</dbReference>
<dbReference type="InterPro" id="IPR036736">
    <property type="entry name" value="ACP-like_sf"/>
</dbReference>
<accession>A0A3A9WFI7</accession>
<evidence type="ECO:0000313" key="6">
    <source>
        <dbReference type="Proteomes" id="UP000268652"/>
    </source>
</evidence>
<comment type="caution">
    <text evidence="4">The sequence shown here is derived from an EMBL/GenBank/DDBJ whole genome shotgun (WGS) entry which is preliminary data.</text>
</comment>
<gene>
    <name evidence="5" type="ORF">D7318_03280</name>
    <name evidence="4" type="ORF">D7319_06380</name>
</gene>
<dbReference type="SUPFAM" id="SSF47336">
    <property type="entry name" value="ACP-like"/>
    <property type="match status" value="1"/>
</dbReference>
<dbReference type="Pfam" id="PF00550">
    <property type="entry name" value="PP-binding"/>
    <property type="match status" value="1"/>
</dbReference>
<protein>
    <submittedName>
        <fullName evidence="4">Acyl carrier protein</fullName>
    </submittedName>
</protein>
<evidence type="ECO:0000259" key="3">
    <source>
        <dbReference type="PROSITE" id="PS50075"/>
    </source>
</evidence>
<evidence type="ECO:0000256" key="2">
    <source>
        <dbReference type="ARBA" id="ARBA00022553"/>
    </source>
</evidence>
<name>A0A3A9WFI7_9ACTN</name>
<organism evidence="4 7">
    <name type="scientific">Streptomyces radicis</name>
    <dbReference type="NCBI Taxonomy" id="1750517"/>
    <lineage>
        <taxon>Bacteria</taxon>
        <taxon>Bacillati</taxon>
        <taxon>Actinomycetota</taxon>
        <taxon>Actinomycetes</taxon>
        <taxon>Kitasatosporales</taxon>
        <taxon>Streptomycetaceae</taxon>
        <taxon>Streptomyces</taxon>
    </lineage>
</organism>
<dbReference type="GO" id="GO:0031177">
    <property type="term" value="F:phosphopantetheine binding"/>
    <property type="evidence" value="ECO:0007669"/>
    <property type="project" value="InterPro"/>
</dbReference>
<proteinExistence type="predicted"/>
<dbReference type="Proteomes" id="UP000268652">
    <property type="component" value="Unassembled WGS sequence"/>
</dbReference>
<keyword evidence="6" id="KW-1185">Reference proteome</keyword>
<dbReference type="AlphaFoldDB" id="A0A3A9WFI7"/>
<dbReference type="InterPro" id="IPR020806">
    <property type="entry name" value="PKS_PP-bd"/>
</dbReference>
<keyword evidence="2" id="KW-0597">Phosphoprotein</keyword>
<evidence type="ECO:0000256" key="1">
    <source>
        <dbReference type="ARBA" id="ARBA00022450"/>
    </source>
</evidence>
<evidence type="ECO:0000313" key="7">
    <source>
        <dbReference type="Proteomes" id="UP000275024"/>
    </source>
</evidence>
<sequence>MSALSLDSLLETINRCLGDDEEAVVGPDAVDTDFDDLGLDSLTVLETLNQIERQLGLKVPEELLAEVRTPGALLTLVNDRAAAPDAATGAG</sequence>
<dbReference type="GO" id="GO:0017000">
    <property type="term" value="P:antibiotic biosynthetic process"/>
    <property type="evidence" value="ECO:0007669"/>
    <property type="project" value="UniProtKB-ARBA"/>
</dbReference>
<feature type="domain" description="Carrier" evidence="3">
    <location>
        <begin position="3"/>
        <end position="81"/>
    </location>
</feature>
<dbReference type="SMART" id="SM00823">
    <property type="entry name" value="PKS_PP"/>
    <property type="match status" value="1"/>
</dbReference>
<dbReference type="InterPro" id="IPR009081">
    <property type="entry name" value="PP-bd_ACP"/>
</dbReference>
<dbReference type="Gene3D" id="1.10.1200.10">
    <property type="entry name" value="ACP-like"/>
    <property type="match status" value="1"/>
</dbReference>
<dbReference type="InterPro" id="IPR006162">
    <property type="entry name" value="Ppantetheine_attach_site"/>
</dbReference>
<dbReference type="PROSITE" id="PS50075">
    <property type="entry name" value="CARRIER"/>
    <property type="match status" value="1"/>
</dbReference>
<dbReference type="EMBL" id="RBDY01000002">
    <property type="protein sequence ID" value="RKN26432.1"/>
    <property type="molecule type" value="Genomic_DNA"/>
</dbReference>
<dbReference type="Proteomes" id="UP000275024">
    <property type="component" value="Unassembled WGS sequence"/>
</dbReference>
<dbReference type="RefSeq" id="WP_120695315.1">
    <property type="nucleotide sequence ID" value="NZ_RBDX01000003.1"/>
</dbReference>
<reference evidence="6 7" key="1">
    <citation type="submission" date="2018-09" db="EMBL/GenBank/DDBJ databases">
        <title>Streptomyces sp. nov. DS1-2, an endophytic actinomycete isolated from roots of Dendrobium scabrilingue.</title>
        <authorList>
            <person name="Kuncharoen N."/>
            <person name="Kudo T."/>
            <person name="Ohkuma M."/>
            <person name="Yuki M."/>
            <person name="Tanasupawat S."/>
        </authorList>
    </citation>
    <scope>NUCLEOTIDE SEQUENCE [LARGE SCALE GENOMIC DNA]</scope>
    <source>
        <strain evidence="4 7">AZ1-7</strain>
        <strain evidence="5 6">DS1-2</strain>
    </source>
</reference>
<dbReference type="EMBL" id="RBDX01000003">
    <property type="protein sequence ID" value="RKN11550.1"/>
    <property type="molecule type" value="Genomic_DNA"/>
</dbReference>
<keyword evidence="1" id="KW-0596">Phosphopantetheine</keyword>
<dbReference type="OrthoDB" id="3537906at2"/>
<evidence type="ECO:0000313" key="4">
    <source>
        <dbReference type="EMBL" id="RKN11550.1"/>
    </source>
</evidence>